<gene>
    <name evidence="3 4" type="primary">LOC101240970</name>
</gene>
<reference evidence="3 4" key="1">
    <citation type="submission" date="2025-05" db="UniProtKB">
        <authorList>
            <consortium name="RefSeq"/>
        </authorList>
    </citation>
    <scope>IDENTIFICATION</scope>
</reference>
<evidence type="ECO:0000313" key="3">
    <source>
        <dbReference type="RefSeq" id="XP_065672708.1"/>
    </source>
</evidence>
<name>A0ABM4DE71_HYDVU</name>
<keyword evidence="1" id="KW-0812">Transmembrane</keyword>
<keyword evidence="2" id="KW-1185">Reference proteome</keyword>
<sequence length="658" mass="75195">MDSEHSPLLHNQYNDQFFVPNEGLFVMKNGCICGGENISPTCEEFINSFVPTYSAESAISASDFFDCQYEFSILYVDFPQVFYKKQVRSNKQSMQRIDNGDVTFLLEFGSTEARNSAKHITIKVKRETNKLHKDVFIKSQLSLVQKTKFLVKINLDSVYEVDNFKVYELDKSVRDDRKKFHLEVEVYFDNNKTFKQNTHSFVLIGRKRSQNTMKIDQKRFRLNTTDLSPSDCSTESESPTSTTSSIKALLSPFISPNCSPSFDTTNETANNSYTYSENDKVLKCSKLVADHVQTKALQLGNLFLDQTIQTTNGDIAYHWPLENEDEQFEEGEVVGFIADKSGKYYLRKLTLKNCSEALLKGVISRSYYLQAQVPTDGRRSETLCMMGIVPVQVKGSVCINDALYASPDFPGFAVSSYHLSVSLLQSSGHIGYAFSSQNVADEKAEGMVKAGVSVLESASRCLQDVRLRTLEERLESKFNDVCIKQKRTKRYTRNCFFAWIALAILSGVFLYQIFVPGTSFRYFLCKQGRLSGSAFFQFIPIRDITVYPHVRGIQFEFSVLMQKTAHTGYKRLNMTGVRYFLNLDRCAYKSITQSSSIVMQSNAYGPDLFAVDKECYHAFYYDEPNDRWKRYNSVSWETKQNIFCHPPPISKNITFSET</sequence>
<keyword evidence="1" id="KW-1133">Transmembrane helix</keyword>
<proteinExistence type="predicted"/>
<accession>A0ABM4DE71</accession>
<protein>
    <submittedName>
        <fullName evidence="3 4">Uncharacterized protein LOC101240970 isoform X3</fullName>
    </submittedName>
</protein>
<organism evidence="2 3">
    <name type="scientific">Hydra vulgaris</name>
    <name type="common">Hydra</name>
    <name type="synonym">Hydra attenuata</name>
    <dbReference type="NCBI Taxonomy" id="6087"/>
    <lineage>
        <taxon>Eukaryota</taxon>
        <taxon>Metazoa</taxon>
        <taxon>Cnidaria</taxon>
        <taxon>Hydrozoa</taxon>
        <taxon>Hydroidolina</taxon>
        <taxon>Anthoathecata</taxon>
        <taxon>Aplanulata</taxon>
        <taxon>Hydridae</taxon>
        <taxon>Hydra</taxon>
    </lineage>
</organism>
<feature type="transmembrane region" description="Helical" evidence="1">
    <location>
        <begin position="496"/>
        <end position="514"/>
    </location>
</feature>
<dbReference type="RefSeq" id="XP_065672708.1">
    <property type="nucleotide sequence ID" value="XM_065816636.1"/>
</dbReference>
<dbReference type="RefSeq" id="XP_065672709.1">
    <property type="nucleotide sequence ID" value="XM_065816637.1"/>
</dbReference>
<evidence type="ECO:0000313" key="4">
    <source>
        <dbReference type="RefSeq" id="XP_065672709.1"/>
    </source>
</evidence>
<keyword evidence="1" id="KW-0472">Membrane</keyword>
<evidence type="ECO:0000256" key="1">
    <source>
        <dbReference type="SAM" id="Phobius"/>
    </source>
</evidence>
<dbReference type="Proteomes" id="UP001652625">
    <property type="component" value="Chromosome 13"/>
</dbReference>
<dbReference type="GeneID" id="101240970"/>
<evidence type="ECO:0000313" key="2">
    <source>
        <dbReference type="Proteomes" id="UP001652625"/>
    </source>
</evidence>